<dbReference type="EMBL" id="AMZH03040932">
    <property type="protein sequence ID" value="RRT31354.1"/>
    <property type="molecule type" value="Genomic_DNA"/>
</dbReference>
<proteinExistence type="predicted"/>
<sequence>MWLLPLAREVAACVAFSTCGRHLMRLRSVVRQVIESCGLGEGSSYTAILKAGGNASSLEEVLSFYRREQRV</sequence>
<accession>A0A426WVR6</accession>
<evidence type="ECO:0000313" key="1">
    <source>
        <dbReference type="EMBL" id="RRT31354.1"/>
    </source>
</evidence>
<name>A0A426WVR6_ENSVE</name>
<comment type="caution">
    <text evidence="1">The sequence shown here is derived from an EMBL/GenBank/DDBJ whole genome shotgun (WGS) entry which is preliminary data.</text>
</comment>
<evidence type="ECO:0000313" key="2">
    <source>
        <dbReference type="Proteomes" id="UP000287651"/>
    </source>
</evidence>
<protein>
    <submittedName>
        <fullName evidence="1">Uncharacterized protein</fullName>
    </submittedName>
</protein>
<reference evidence="1 2" key="1">
    <citation type="journal article" date="2014" name="Agronomy (Basel)">
        <title>A Draft Genome Sequence for Ensete ventricosum, the Drought-Tolerant Tree Against Hunger.</title>
        <authorList>
            <person name="Harrison J."/>
            <person name="Moore K.A."/>
            <person name="Paszkiewicz K."/>
            <person name="Jones T."/>
            <person name="Grant M."/>
            <person name="Ambacheew D."/>
            <person name="Muzemil S."/>
            <person name="Studholme D.J."/>
        </authorList>
    </citation>
    <scope>NUCLEOTIDE SEQUENCE [LARGE SCALE GENOMIC DNA]</scope>
</reference>
<gene>
    <name evidence="1" type="ORF">B296_00056410</name>
</gene>
<dbReference type="AlphaFoldDB" id="A0A426WVR6"/>
<organism evidence="1 2">
    <name type="scientific">Ensete ventricosum</name>
    <name type="common">Abyssinian banana</name>
    <name type="synonym">Musa ensete</name>
    <dbReference type="NCBI Taxonomy" id="4639"/>
    <lineage>
        <taxon>Eukaryota</taxon>
        <taxon>Viridiplantae</taxon>
        <taxon>Streptophyta</taxon>
        <taxon>Embryophyta</taxon>
        <taxon>Tracheophyta</taxon>
        <taxon>Spermatophyta</taxon>
        <taxon>Magnoliopsida</taxon>
        <taxon>Liliopsida</taxon>
        <taxon>Zingiberales</taxon>
        <taxon>Musaceae</taxon>
        <taxon>Ensete</taxon>
    </lineage>
</organism>
<dbReference type="Proteomes" id="UP000287651">
    <property type="component" value="Unassembled WGS sequence"/>
</dbReference>